<evidence type="ECO:0000256" key="4">
    <source>
        <dbReference type="ARBA" id="ARBA00022679"/>
    </source>
</evidence>
<feature type="domain" description="RING-type" evidence="15">
    <location>
        <begin position="170"/>
        <end position="471"/>
    </location>
</feature>
<keyword evidence="17" id="KW-1185">Reference proteome</keyword>
<dbReference type="CDD" id="cd23820">
    <property type="entry name" value="RWD_RNF14"/>
    <property type="match status" value="1"/>
</dbReference>
<reference evidence="16 17" key="1">
    <citation type="submission" date="2019-04" db="EMBL/GenBank/DDBJ databases">
        <title>Comparative genomics and transcriptomics to analyze fruiting body development in filamentous ascomycetes.</title>
        <authorList>
            <consortium name="DOE Joint Genome Institute"/>
            <person name="Lutkenhaus R."/>
            <person name="Traeger S."/>
            <person name="Breuer J."/>
            <person name="Kuo A."/>
            <person name="Lipzen A."/>
            <person name="Pangilinan J."/>
            <person name="Dilworth D."/>
            <person name="Sandor L."/>
            <person name="Poggeler S."/>
            <person name="Barry K."/>
            <person name="Grigoriev I.V."/>
            <person name="Nowrousian M."/>
        </authorList>
    </citation>
    <scope>NUCLEOTIDE SEQUENCE [LARGE SCALE GENOMIC DNA]</scope>
    <source>
        <strain evidence="16 17">CBS 389.68</strain>
    </source>
</reference>
<keyword evidence="4" id="KW-0808">Transferase</keyword>
<sequence length="707" mass="77696">MAPTAESLSESTDERSLELSSIAFIFPNETNLHTPFSATFTIAVNPRIPTLTSFSTFEKPVRIHHFPPLQLVATLPETYPATSPPEIELKSDPAWIPAEKLQELGTDIHQLWEAYHDQILYSAIDHLQTTAEQCFGLMSSDSPVLQLPANLKQRVVCYNDTQRKKSFESQTYDCGICLEPKKGIVCHQIRSCGHVFCRDCLKDYFTAAITAGDISSVQCSDFDCRKEQKEKQRKKKISSPSSSDDSNPPKPNRELPPPTLPPDELEEIGLGTKIITRYITMKKKKALEMDPTTIYCPRPFCQGPAKSCVTALEVEMAKSGDGYWLKDLDSSATSSTSSSSYLFPVSLADEAAKKHHDELSNNIKALPRLQVCSLCTFAFCRVCENSWHGDYQICKAKDAELTEEEKANEKFLEEKTAKCPSCWCPVIKSHGCNHISCTCGVHFCFLCSDYLDTRFPYGHFNIEGTWCYQRLWEGEEGDGEFRRAQEGFHAPAVAAAPPPPVIPPPPPERRPTPPPRPFIIGIDVNAGAGRGHAIAAVEINGNHGRGNANPAAEDNARVDERGNANVNAAAVNDREIPRIHPDPDARAIPRANPGPAPNALVNRRPNPRPNANRNANRNANVNVNGAAVAAPANWHQHQQLIVEELGLDPAELVELIFDDGGLGGDNDGGGEMRWEVETPAAGRRRRRGRGWGRGRGGGGGGGGEERN</sequence>
<dbReference type="Gene3D" id="3.10.110.10">
    <property type="entry name" value="Ubiquitin Conjugating Enzyme"/>
    <property type="match status" value="1"/>
</dbReference>
<dbReference type="EMBL" id="ML220121">
    <property type="protein sequence ID" value="TGZ81042.1"/>
    <property type="molecule type" value="Genomic_DNA"/>
</dbReference>
<feature type="compositionally biased region" description="Basic residues" evidence="12">
    <location>
        <begin position="682"/>
        <end position="692"/>
    </location>
</feature>
<evidence type="ECO:0000259" key="15">
    <source>
        <dbReference type="PROSITE" id="PS51873"/>
    </source>
</evidence>
<dbReference type="PROSITE" id="PS00518">
    <property type="entry name" value="ZF_RING_1"/>
    <property type="match status" value="1"/>
</dbReference>
<dbReference type="InterPro" id="IPR017907">
    <property type="entry name" value="Znf_RING_CS"/>
</dbReference>
<dbReference type="InterPro" id="IPR044066">
    <property type="entry name" value="TRIAD_supradom"/>
</dbReference>
<evidence type="ECO:0000259" key="13">
    <source>
        <dbReference type="PROSITE" id="PS50089"/>
    </source>
</evidence>
<evidence type="ECO:0000256" key="6">
    <source>
        <dbReference type="ARBA" id="ARBA00022737"/>
    </source>
</evidence>
<evidence type="ECO:0000256" key="9">
    <source>
        <dbReference type="ARBA" id="ARBA00022833"/>
    </source>
</evidence>
<dbReference type="InterPro" id="IPR016135">
    <property type="entry name" value="UBQ-conjugating_enzyme/RWD"/>
</dbReference>
<dbReference type="InParanoid" id="A0A4S2MWK1"/>
<keyword evidence="5" id="KW-0479">Metal-binding</keyword>
<comment type="catalytic activity">
    <reaction evidence="1">
        <text>[E2 ubiquitin-conjugating enzyme]-S-ubiquitinyl-L-cysteine + [acceptor protein]-L-lysine = [E2 ubiquitin-conjugating enzyme]-L-cysteine + [acceptor protein]-N(6)-ubiquitinyl-L-lysine.</text>
        <dbReference type="EC" id="2.3.2.31"/>
    </reaction>
</comment>
<dbReference type="STRING" id="341454.A0A4S2MWK1"/>
<dbReference type="FunFam" id="3.30.40.10:FF:000416">
    <property type="entry name" value="RBR-type E3 ubiquitin transferase"/>
    <property type="match status" value="1"/>
</dbReference>
<accession>A0A4S2MWK1</accession>
<dbReference type="SMART" id="SM00647">
    <property type="entry name" value="IBR"/>
    <property type="match status" value="2"/>
</dbReference>
<feature type="compositionally biased region" description="Gly residues" evidence="12">
    <location>
        <begin position="693"/>
        <end position="707"/>
    </location>
</feature>
<keyword evidence="7 11" id="KW-0863">Zinc-finger</keyword>
<dbReference type="Gene3D" id="3.30.40.10">
    <property type="entry name" value="Zinc/RING finger domain, C3HC4 (zinc finger)"/>
    <property type="match status" value="1"/>
</dbReference>
<dbReference type="CDD" id="cd20354">
    <property type="entry name" value="Rcat_RBR_RNF14"/>
    <property type="match status" value="1"/>
</dbReference>
<feature type="domain" description="RING-type" evidence="13">
    <location>
        <begin position="174"/>
        <end position="219"/>
    </location>
</feature>
<dbReference type="Pfam" id="PF26200">
    <property type="entry name" value="Rcat_RNF216"/>
    <property type="match status" value="1"/>
</dbReference>
<feature type="region of interest" description="Disordered" evidence="12">
    <location>
        <begin position="570"/>
        <end position="617"/>
    </location>
</feature>
<evidence type="ECO:0000256" key="1">
    <source>
        <dbReference type="ARBA" id="ARBA00001798"/>
    </source>
</evidence>
<evidence type="ECO:0000313" key="16">
    <source>
        <dbReference type="EMBL" id="TGZ81042.1"/>
    </source>
</evidence>
<feature type="domain" description="RWD" evidence="14">
    <location>
        <begin position="17"/>
        <end position="134"/>
    </location>
</feature>
<dbReference type="InterPro" id="IPR047548">
    <property type="entry name" value="Rcat_RBR_RNF14"/>
</dbReference>
<feature type="region of interest" description="Disordered" evidence="12">
    <location>
        <begin position="662"/>
        <end position="707"/>
    </location>
</feature>
<keyword evidence="8" id="KW-0833">Ubl conjugation pathway</keyword>
<evidence type="ECO:0000256" key="11">
    <source>
        <dbReference type="PROSITE-ProRule" id="PRU00175"/>
    </source>
</evidence>
<dbReference type="GO" id="GO:0061630">
    <property type="term" value="F:ubiquitin protein ligase activity"/>
    <property type="evidence" value="ECO:0007669"/>
    <property type="project" value="UniProtKB-EC"/>
</dbReference>
<dbReference type="PROSITE" id="PS51873">
    <property type="entry name" value="TRIAD"/>
    <property type="match status" value="1"/>
</dbReference>
<comment type="similarity">
    <text evidence="10">Belongs to the RBR family. RNF14 subfamily.</text>
</comment>
<dbReference type="InterPro" id="IPR031127">
    <property type="entry name" value="E3_UB_ligase_RBR"/>
</dbReference>
<gene>
    <name evidence="16" type="ORF">EX30DRAFT_364079</name>
</gene>
<dbReference type="Proteomes" id="UP000298138">
    <property type="component" value="Unassembled WGS sequence"/>
</dbReference>
<dbReference type="EC" id="2.3.2.31" evidence="3"/>
<evidence type="ECO:0000256" key="5">
    <source>
        <dbReference type="ARBA" id="ARBA00022723"/>
    </source>
</evidence>
<proteinExistence type="inferred from homology"/>
<keyword evidence="6" id="KW-0677">Repeat</keyword>
<dbReference type="InterPro" id="IPR013083">
    <property type="entry name" value="Znf_RING/FYVE/PHD"/>
</dbReference>
<evidence type="ECO:0000256" key="10">
    <source>
        <dbReference type="ARBA" id="ARBA00044508"/>
    </source>
</evidence>
<feature type="compositionally biased region" description="Low complexity" evidence="12">
    <location>
        <begin position="597"/>
        <end position="617"/>
    </location>
</feature>
<dbReference type="GO" id="GO:0008270">
    <property type="term" value="F:zinc ion binding"/>
    <property type="evidence" value="ECO:0007669"/>
    <property type="project" value="UniProtKB-KW"/>
</dbReference>
<feature type="region of interest" description="Disordered" evidence="12">
    <location>
        <begin position="230"/>
        <end position="266"/>
    </location>
</feature>
<dbReference type="InterPro" id="IPR001841">
    <property type="entry name" value="Znf_RING"/>
</dbReference>
<dbReference type="PANTHER" id="PTHR11685">
    <property type="entry name" value="RBR FAMILY RING FINGER AND IBR DOMAIN-CONTAINING"/>
    <property type="match status" value="1"/>
</dbReference>
<evidence type="ECO:0000259" key="14">
    <source>
        <dbReference type="PROSITE" id="PS50908"/>
    </source>
</evidence>
<dbReference type="GO" id="GO:0016567">
    <property type="term" value="P:protein ubiquitination"/>
    <property type="evidence" value="ECO:0007669"/>
    <property type="project" value="InterPro"/>
</dbReference>
<feature type="compositionally biased region" description="Pro residues" evidence="12">
    <location>
        <begin position="248"/>
        <end position="261"/>
    </location>
</feature>
<evidence type="ECO:0000256" key="7">
    <source>
        <dbReference type="ARBA" id="ARBA00022771"/>
    </source>
</evidence>
<dbReference type="OrthoDB" id="1431934at2759"/>
<evidence type="ECO:0000256" key="12">
    <source>
        <dbReference type="SAM" id="MobiDB-lite"/>
    </source>
</evidence>
<feature type="compositionally biased region" description="Basic and acidic residues" evidence="12">
    <location>
        <begin position="572"/>
        <end position="587"/>
    </location>
</feature>
<protein>
    <recommendedName>
        <fullName evidence="3">RBR-type E3 ubiquitin transferase</fullName>
        <ecNumber evidence="3">2.3.2.31</ecNumber>
    </recommendedName>
</protein>
<evidence type="ECO:0000313" key="17">
    <source>
        <dbReference type="Proteomes" id="UP000298138"/>
    </source>
</evidence>
<evidence type="ECO:0000256" key="2">
    <source>
        <dbReference type="ARBA" id="ARBA00004906"/>
    </source>
</evidence>
<dbReference type="Pfam" id="PF05773">
    <property type="entry name" value="RWD"/>
    <property type="match status" value="1"/>
</dbReference>
<organism evidence="16 17">
    <name type="scientific">Ascodesmis nigricans</name>
    <dbReference type="NCBI Taxonomy" id="341454"/>
    <lineage>
        <taxon>Eukaryota</taxon>
        <taxon>Fungi</taxon>
        <taxon>Dikarya</taxon>
        <taxon>Ascomycota</taxon>
        <taxon>Pezizomycotina</taxon>
        <taxon>Pezizomycetes</taxon>
        <taxon>Pezizales</taxon>
        <taxon>Ascodesmidaceae</taxon>
        <taxon>Ascodesmis</taxon>
    </lineage>
</organism>
<keyword evidence="9" id="KW-0862">Zinc</keyword>
<dbReference type="AlphaFoldDB" id="A0A4S2MWK1"/>
<dbReference type="InterPro" id="IPR002867">
    <property type="entry name" value="IBR_dom"/>
</dbReference>
<name>A0A4S2MWK1_9PEZI</name>
<dbReference type="SUPFAM" id="SSF57850">
    <property type="entry name" value="RING/U-box"/>
    <property type="match status" value="2"/>
</dbReference>
<feature type="compositionally biased region" description="Pro residues" evidence="12">
    <location>
        <begin position="496"/>
        <end position="517"/>
    </location>
</feature>
<comment type="pathway">
    <text evidence="2">Protein modification; protein ubiquitination.</text>
</comment>
<evidence type="ECO:0000256" key="3">
    <source>
        <dbReference type="ARBA" id="ARBA00012251"/>
    </source>
</evidence>
<dbReference type="PROSITE" id="PS50089">
    <property type="entry name" value="ZF_RING_2"/>
    <property type="match status" value="1"/>
</dbReference>
<feature type="region of interest" description="Disordered" evidence="12">
    <location>
        <begin position="492"/>
        <end position="517"/>
    </location>
</feature>
<dbReference type="CDD" id="cd23134">
    <property type="entry name" value="RING-HC_ITT1-like"/>
    <property type="match status" value="1"/>
</dbReference>
<dbReference type="PROSITE" id="PS50908">
    <property type="entry name" value="RWD"/>
    <property type="match status" value="1"/>
</dbReference>
<dbReference type="SUPFAM" id="SSF54495">
    <property type="entry name" value="UBC-like"/>
    <property type="match status" value="1"/>
</dbReference>
<dbReference type="Gene3D" id="1.20.120.1750">
    <property type="match status" value="1"/>
</dbReference>
<dbReference type="InterPro" id="IPR006575">
    <property type="entry name" value="RWD_dom"/>
</dbReference>
<evidence type="ECO:0000256" key="8">
    <source>
        <dbReference type="ARBA" id="ARBA00022786"/>
    </source>
</evidence>
<dbReference type="SMART" id="SM00591">
    <property type="entry name" value="RWD"/>
    <property type="match status" value="1"/>
</dbReference>